<name>A0ABR1IL54_9AGAR</name>
<dbReference type="Proteomes" id="UP001498398">
    <property type="component" value="Unassembled WGS sequence"/>
</dbReference>
<evidence type="ECO:0000313" key="2">
    <source>
        <dbReference type="EMBL" id="KAK7433601.1"/>
    </source>
</evidence>
<evidence type="ECO:0000256" key="1">
    <source>
        <dbReference type="SAM" id="MobiDB-lite"/>
    </source>
</evidence>
<gene>
    <name evidence="2" type="ORF">VKT23_020678</name>
</gene>
<feature type="compositionally biased region" description="Low complexity" evidence="1">
    <location>
        <begin position="38"/>
        <end position="48"/>
    </location>
</feature>
<comment type="caution">
    <text evidence="2">The sequence shown here is derived from an EMBL/GenBank/DDBJ whole genome shotgun (WGS) entry which is preliminary data.</text>
</comment>
<feature type="compositionally biased region" description="Acidic residues" evidence="1">
    <location>
        <begin position="77"/>
        <end position="95"/>
    </location>
</feature>
<protein>
    <submittedName>
        <fullName evidence="2">Uncharacterized protein</fullName>
    </submittedName>
</protein>
<keyword evidence="3" id="KW-1185">Reference proteome</keyword>
<sequence>MLQLGVSECEEKYRTTQLAQSVVISPNPGKRKGRTANSPAAPSSSLPPINEEPGEEFNFLQLPKTNKGKGVIITEVIDEDEPTAANGDEDAEGSYDLDYLASVGPGSRPDLQSNSTVVPPPANPTSTGVSDSTIPSDNPALAAAQAFLNSLSTPGVTSKNTVNVMEGKGSVLYRNPPSVLEVFHRAIPIYQECLSASVSKYHEPMDPGKDILKNLGAIDGCTGNISK</sequence>
<feature type="region of interest" description="Disordered" evidence="1">
    <location>
        <begin position="77"/>
        <end position="137"/>
    </location>
</feature>
<proteinExistence type="predicted"/>
<evidence type="ECO:0000313" key="3">
    <source>
        <dbReference type="Proteomes" id="UP001498398"/>
    </source>
</evidence>
<feature type="region of interest" description="Disordered" evidence="1">
    <location>
        <begin position="20"/>
        <end position="54"/>
    </location>
</feature>
<dbReference type="EMBL" id="JBANRG010000148">
    <property type="protein sequence ID" value="KAK7433601.1"/>
    <property type="molecule type" value="Genomic_DNA"/>
</dbReference>
<accession>A0ABR1IL54</accession>
<reference evidence="2 3" key="1">
    <citation type="submission" date="2024-01" db="EMBL/GenBank/DDBJ databases">
        <title>A draft genome for the cacao thread blight pathogen Marasmiellus scandens.</title>
        <authorList>
            <person name="Baruah I.K."/>
            <person name="Leung J."/>
            <person name="Bukari Y."/>
            <person name="Amoako-Attah I."/>
            <person name="Meinhardt L.W."/>
            <person name="Bailey B.A."/>
            <person name="Cohen S.P."/>
        </authorList>
    </citation>
    <scope>NUCLEOTIDE SEQUENCE [LARGE SCALE GENOMIC DNA]</scope>
    <source>
        <strain evidence="2 3">GH-19</strain>
    </source>
</reference>
<organism evidence="2 3">
    <name type="scientific">Marasmiellus scandens</name>
    <dbReference type="NCBI Taxonomy" id="2682957"/>
    <lineage>
        <taxon>Eukaryota</taxon>
        <taxon>Fungi</taxon>
        <taxon>Dikarya</taxon>
        <taxon>Basidiomycota</taxon>
        <taxon>Agaricomycotina</taxon>
        <taxon>Agaricomycetes</taxon>
        <taxon>Agaricomycetidae</taxon>
        <taxon>Agaricales</taxon>
        <taxon>Marasmiineae</taxon>
        <taxon>Omphalotaceae</taxon>
        <taxon>Marasmiellus</taxon>
    </lineage>
</organism>
<feature type="compositionally biased region" description="Polar residues" evidence="1">
    <location>
        <begin position="124"/>
        <end position="136"/>
    </location>
</feature>